<gene>
    <name evidence="2" type="ORF">MKW94_019332</name>
</gene>
<sequence length="172" mass="20078">MGLIVNDLDTILFSIQKASQLVKEIRRRVETDKFIMFFLFLVVCEVVALIVVKVVNPGNRDIRDIRGLVPPAPARRLLFLPAKFRGREKEVAMEESLKMKAKLVPIGQDMHDIQEQLVTFCIPWRILHQGCTSRSTVDKIRHLFETFFTEKGSRPYIREDNWIKRVLIPEIF</sequence>
<reference evidence="2" key="1">
    <citation type="submission" date="2022-03" db="EMBL/GenBank/DDBJ databases">
        <title>A functionally conserved STORR gene fusion in Papaver species that diverged 16.8 million years ago.</title>
        <authorList>
            <person name="Catania T."/>
        </authorList>
    </citation>
    <scope>NUCLEOTIDE SEQUENCE</scope>
    <source>
        <strain evidence="2">S-191538</strain>
    </source>
</reference>
<accession>A0AA41VTZ8</accession>
<keyword evidence="3" id="KW-1185">Reference proteome</keyword>
<evidence type="ECO:0000313" key="3">
    <source>
        <dbReference type="Proteomes" id="UP001177140"/>
    </source>
</evidence>
<organism evidence="2 3">
    <name type="scientific">Papaver nudicaule</name>
    <name type="common">Iceland poppy</name>
    <dbReference type="NCBI Taxonomy" id="74823"/>
    <lineage>
        <taxon>Eukaryota</taxon>
        <taxon>Viridiplantae</taxon>
        <taxon>Streptophyta</taxon>
        <taxon>Embryophyta</taxon>
        <taxon>Tracheophyta</taxon>
        <taxon>Spermatophyta</taxon>
        <taxon>Magnoliopsida</taxon>
        <taxon>Ranunculales</taxon>
        <taxon>Papaveraceae</taxon>
        <taxon>Papaveroideae</taxon>
        <taxon>Papaver</taxon>
    </lineage>
</organism>
<proteinExistence type="predicted"/>
<comment type="caution">
    <text evidence="2">The sequence shown here is derived from an EMBL/GenBank/DDBJ whole genome shotgun (WGS) entry which is preliminary data.</text>
</comment>
<feature type="transmembrane region" description="Helical" evidence="1">
    <location>
        <begin position="34"/>
        <end position="56"/>
    </location>
</feature>
<keyword evidence="1" id="KW-1133">Transmembrane helix</keyword>
<dbReference type="AlphaFoldDB" id="A0AA41VTZ8"/>
<evidence type="ECO:0000313" key="2">
    <source>
        <dbReference type="EMBL" id="MCL7047388.1"/>
    </source>
</evidence>
<evidence type="ECO:0000256" key="1">
    <source>
        <dbReference type="SAM" id="Phobius"/>
    </source>
</evidence>
<keyword evidence="1" id="KW-0472">Membrane</keyword>
<name>A0AA41VTZ8_PAPNU</name>
<dbReference type="Proteomes" id="UP001177140">
    <property type="component" value="Unassembled WGS sequence"/>
</dbReference>
<keyword evidence="1" id="KW-0812">Transmembrane</keyword>
<protein>
    <submittedName>
        <fullName evidence="2">Uncharacterized protein</fullName>
    </submittedName>
</protein>
<dbReference type="EMBL" id="JAJJMA010292222">
    <property type="protein sequence ID" value="MCL7047388.1"/>
    <property type="molecule type" value="Genomic_DNA"/>
</dbReference>